<dbReference type="RefSeq" id="WP_136454624.1">
    <property type="nucleotide sequence ID" value="NZ_SSWH01000008.1"/>
</dbReference>
<evidence type="ECO:0000313" key="4">
    <source>
        <dbReference type="EMBL" id="THJ66000.1"/>
    </source>
</evidence>
<dbReference type="PANTHER" id="PTHR31088">
    <property type="entry name" value="MEMBRANE-ASSOCIATED PROTEIN VIPP1, CHLOROPLASTIC"/>
    <property type="match status" value="1"/>
</dbReference>
<dbReference type="EMBL" id="SSWH01000008">
    <property type="protein sequence ID" value="THJ66000.1"/>
    <property type="molecule type" value="Genomic_DNA"/>
</dbReference>
<keyword evidence="5" id="KW-1185">Reference proteome</keyword>
<keyword evidence="2" id="KW-0175">Coiled coil</keyword>
<proteinExistence type="inferred from homology"/>
<dbReference type="PANTHER" id="PTHR31088:SF6">
    <property type="entry name" value="PHAGE SHOCK PROTEIN A"/>
    <property type="match status" value="1"/>
</dbReference>
<comment type="caution">
    <text evidence="4">The sequence shown here is derived from an EMBL/GenBank/DDBJ whole genome shotgun (WGS) entry which is preliminary data.</text>
</comment>
<name>A0A4S5E3P4_9MICC</name>
<evidence type="ECO:0000313" key="5">
    <source>
        <dbReference type="Proteomes" id="UP000305233"/>
    </source>
</evidence>
<feature type="coiled-coil region" evidence="2">
    <location>
        <begin position="132"/>
        <end position="166"/>
    </location>
</feature>
<dbReference type="Pfam" id="PF04012">
    <property type="entry name" value="PspA_IM30"/>
    <property type="match status" value="1"/>
</dbReference>
<comment type="similarity">
    <text evidence="1">Belongs to the PspA/Vipp/IM30 family.</text>
</comment>
<dbReference type="InterPro" id="IPR007157">
    <property type="entry name" value="PspA_VIPP1"/>
</dbReference>
<reference evidence="4 5" key="1">
    <citation type="submission" date="2019-04" db="EMBL/GenBank/DDBJ databases">
        <authorList>
            <person name="Liu Q."/>
            <person name="Xin Y.-H."/>
        </authorList>
    </citation>
    <scope>NUCLEOTIDE SEQUENCE [LARGE SCALE GENOMIC DNA]</scope>
    <source>
        <strain evidence="4 5">AM23</strain>
    </source>
</reference>
<accession>A0A4S5E3P4</accession>
<evidence type="ECO:0000256" key="3">
    <source>
        <dbReference type="SAM" id="MobiDB-lite"/>
    </source>
</evidence>
<dbReference type="AlphaFoldDB" id="A0A4S5E3P4"/>
<evidence type="ECO:0000256" key="1">
    <source>
        <dbReference type="ARBA" id="ARBA00043985"/>
    </source>
</evidence>
<gene>
    <name evidence="4" type="ORF">E8P82_10190</name>
</gene>
<organism evidence="4 5">
    <name type="scientific">Arthrobacter echini</name>
    <dbReference type="NCBI Taxonomy" id="1529066"/>
    <lineage>
        <taxon>Bacteria</taxon>
        <taxon>Bacillati</taxon>
        <taxon>Actinomycetota</taxon>
        <taxon>Actinomycetes</taxon>
        <taxon>Micrococcales</taxon>
        <taxon>Micrococcaceae</taxon>
        <taxon>Arthrobacter</taxon>
    </lineage>
</organism>
<protein>
    <submittedName>
        <fullName evidence="4">PspA/IM30 family protein</fullName>
    </submittedName>
</protein>
<feature type="region of interest" description="Disordered" evidence="3">
    <location>
        <begin position="231"/>
        <end position="265"/>
    </location>
</feature>
<sequence>MAKQSIFGRIAQLTRANINSLLDQAEDPQKMLDQMVRDYTNSIAEAESAVAQTIGNLRMMQEDYNEDLENSRSWGNKALAASRKADEYRASGNTADAQKFDNLAKVAIQRQMSAEGEAKGVEPTIASQTEIVDKLKDGLNQMRGKLNELTVKRDQLIARSRTAQAQQQVHDAVKSLDFMDPTSEVGRFEEKIRREEAKVRGQQELASSSLDAQFESLEDLGEQTEIEARLAALKSGAGSRSALEQGDGESDGAPSSAGGTSDRTV</sequence>
<dbReference type="Proteomes" id="UP000305233">
    <property type="component" value="Unassembled WGS sequence"/>
</dbReference>
<evidence type="ECO:0000256" key="2">
    <source>
        <dbReference type="SAM" id="Coils"/>
    </source>
</evidence>
<dbReference type="OrthoDB" id="9779630at2"/>